<organism evidence="5 6">
    <name type="scientific">Pelomonas cellulosilytica</name>
    <dbReference type="NCBI Taxonomy" id="2906762"/>
    <lineage>
        <taxon>Bacteria</taxon>
        <taxon>Pseudomonadati</taxon>
        <taxon>Pseudomonadota</taxon>
        <taxon>Betaproteobacteria</taxon>
        <taxon>Burkholderiales</taxon>
        <taxon>Sphaerotilaceae</taxon>
        <taxon>Roseateles</taxon>
    </lineage>
</organism>
<proteinExistence type="predicted"/>
<dbReference type="InterPro" id="IPR043128">
    <property type="entry name" value="Rev_trsase/Diguanyl_cyclase"/>
</dbReference>
<evidence type="ECO:0000256" key="1">
    <source>
        <dbReference type="ARBA" id="ARBA00012528"/>
    </source>
</evidence>
<feature type="domain" description="GGDEF" evidence="4">
    <location>
        <begin position="305"/>
        <end position="434"/>
    </location>
</feature>
<accession>A0ABS8XT12</accession>
<evidence type="ECO:0000313" key="5">
    <source>
        <dbReference type="EMBL" id="MCE4554440.1"/>
    </source>
</evidence>
<name>A0ABS8XT12_9BURK</name>
<dbReference type="InterPro" id="IPR050469">
    <property type="entry name" value="Diguanylate_Cyclase"/>
</dbReference>
<evidence type="ECO:0000259" key="4">
    <source>
        <dbReference type="PROSITE" id="PS50887"/>
    </source>
</evidence>
<dbReference type="InterPro" id="IPR000160">
    <property type="entry name" value="GGDEF_dom"/>
</dbReference>
<dbReference type="InterPro" id="IPR029787">
    <property type="entry name" value="Nucleotide_cyclase"/>
</dbReference>
<dbReference type="SMART" id="SM00267">
    <property type="entry name" value="GGDEF"/>
    <property type="match status" value="1"/>
</dbReference>
<comment type="catalytic activity">
    <reaction evidence="2">
        <text>2 GTP = 3',3'-c-di-GMP + 2 diphosphate</text>
        <dbReference type="Rhea" id="RHEA:24898"/>
        <dbReference type="ChEBI" id="CHEBI:33019"/>
        <dbReference type="ChEBI" id="CHEBI:37565"/>
        <dbReference type="ChEBI" id="CHEBI:58805"/>
        <dbReference type="EC" id="2.7.7.65"/>
    </reaction>
</comment>
<dbReference type="PROSITE" id="PS50887">
    <property type="entry name" value="GGDEF"/>
    <property type="match status" value="1"/>
</dbReference>
<dbReference type="RefSeq" id="WP_233371367.1">
    <property type="nucleotide sequence ID" value="NZ_JAJTWU010000003.1"/>
</dbReference>
<dbReference type="PANTHER" id="PTHR45138">
    <property type="entry name" value="REGULATORY COMPONENTS OF SENSORY TRANSDUCTION SYSTEM"/>
    <property type="match status" value="1"/>
</dbReference>
<evidence type="ECO:0000256" key="3">
    <source>
        <dbReference type="SAM" id="Phobius"/>
    </source>
</evidence>
<dbReference type="Pfam" id="PF00990">
    <property type="entry name" value="GGDEF"/>
    <property type="match status" value="1"/>
</dbReference>
<keyword evidence="6" id="KW-1185">Reference proteome</keyword>
<feature type="transmembrane region" description="Helical" evidence="3">
    <location>
        <begin position="220"/>
        <end position="237"/>
    </location>
</feature>
<dbReference type="SUPFAM" id="SSF55073">
    <property type="entry name" value="Nucleotide cyclase"/>
    <property type="match status" value="1"/>
</dbReference>
<dbReference type="Proteomes" id="UP001200741">
    <property type="component" value="Unassembled WGS sequence"/>
</dbReference>
<reference evidence="5 6" key="1">
    <citation type="submission" date="2021-12" db="EMBL/GenBank/DDBJ databases">
        <title>Genome seq of P8.</title>
        <authorList>
            <person name="Seo T."/>
        </authorList>
    </citation>
    <scope>NUCLEOTIDE SEQUENCE [LARGE SCALE GENOMIC DNA]</scope>
    <source>
        <strain evidence="5 6">P8</strain>
    </source>
</reference>
<evidence type="ECO:0000313" key="6">
    <source>
        <dbReference type="Proteomes" id="UP001200741"/>
    </source>
</evidence>
<dbReference type="PANTHER" id="PTHR45138:SF9">
    <property type="entry name" value="DIGUANYLATE CYCLASE DGCM-RELATED"/>
    <property type="match status" value="1"/>
</dbReference>
<sequence>MGFKWRFEYSLLLLLLLSAAAIRFSDDLLQRVRVIEPEGAFVTESTSDRVHNSGNTETRRAPGRGYDLRCRLREGFGYPYCGIVVRFDPQRVHGIDLSGMRRLRLWLDYEGPAQTVKIHLRNASPHYGLPQQEQESAKYNHVEITTDSLRHGMVELDLRDFVVANWWMQQFRMPPQFSRPEFDNIISLEVITGTDAPIGDYRLVLHRVEYDVQYLSTERWYLAIMSMWLVLALLYLLQRMVRLKADVSQQRQRSQELYEINRVLDARSKQLVQMATTDALTGAFNRKGLEDLLQQALADWHGHRHPLGLVLIDLDHFKAVNDIHGHQAGDHVLAGLAELVRQHVRGQDALGRWGGEEFLLVCRDTGLVQATAIAEKLRALIAGHEFHGGLHITASFGVAALDSERPLDQVFAAADGALYRAKAEGRNSVVAESVAASPTSR</sequence>
<dbReference type="CDD" id="cd01949">
    <property type="entry name" value="GGDEF"/>
    <property type="match status" value="1"/>
</dbReference>
<keyword evidence="3" id="KW-0812">Transmembrane</keyword>
<keyword evidence="3" id="KW-1133">Transmembrane helix</keyword>
<dbReference type="EMBL" id="JAJTWU010000003">
    <property type="protein sequence ID" value="MCE4554440.1"/>
    <property type="molecule type" value="Genomic_DNA"/>
</dbReference>
<gene>
    <name evidence="5" type="ORF">LXT13_08280</name>
</gene>
<evidence type="ECO:0000256" key="2">
    <source>
        <dbReference type="ARBA" id="ARBA00034247"/>
    </source>
</evidence>
<keyword evidence="3" id="KW-0472">Membrane</keyword>
<dbReference type="NCBIfam" id="TIGR00254">
    <property type="entry name" value="GGDEF"/>
    <property type="match status" value="1"/>
</dbReference>
<dbReference type="EC" id="2.7.7.65" evidence="1"/>
<comment type="caution">
    <text evidence="5">The sequence shown here is derived from an EMBL/GenBank/DDBJ whole genome shotgun (WGS) entry which is preliminary data.</text>
</comment>
<dbReference type="Gene3D" id="3.30.70.270">
    <property type="match status" value="1"/>
</dbReference>
<protein>
    <recommendedName>
        <fullName evidence="1">diguanylate cyclase</fullName>
        <ecNumber evidence="1">2.7.7.65</ecNumber>
    </recommendedName>
</protein>